<dbReference type="Pfam" id="PF01520">
    <property type="entry name" value="Amidase_3"/>
    <property type="match status" value="1"/>
</dbReference>
<evidence type="ECO:0000256" key="3">
    <source>
        <dbReference type="ARBA" id="ARBA00022801"/>
    </source>
</evidence>
<dbReference type="InterPro" id="IPR002508">
    <property type="entry name" value="MurNAc-LAA_cat"/>
</dbReference>
<evidence type="ECO:0000259" key="6">
    <source>
        <dbReference type="SMART" id="SM00646"/>
    </source>
</evidence>
<dbReference type="RefSeq" id="WP_035472199.1">
    <property type="nucleotide sequence ID" value="NZ_JRGF01000003.1"/>
</dbReference>
<comment type="caution">
    <text evidence="7">The sequence shown here is derived from an EMBL/GenBank/DDBJ whole genome shotgun (WGS) entry which is preliminary data.</text>
</comment>
<evidence type="ECO:0000313" key="8">
    <source>
        <dbReference type="Proteomes" id="UP000030889"/>
    </source>
</evidence>
<comment type="catalytic activity">
    <reaction evidence="1">
        <text>Hydrolyzes the link between N-acetylmuramoyl residues and L-amino acid residues in certain cell-wall glycopeptides.</text>
        <dbReference type="EC" id="3.5.1.28"/>
    </reaction>
</comment>
<protein>
    <recommendedName>
        <fullName evidence="2">N-acetylmuramoyl-L-alanine amidase</fullName>
        <ecNumber evidence="2">3.5.1.28</ecNumber>
    </recommendedName>
</protein>
<feature type="region of interest" description="Disordered" evidence="4">
    <location>
        <begin position="279"/>
        <end position="301"/>
    </location>
</feature>
<evidence type="ECO:0000256" key="1">
    <source>
        <dbReference type="ARBA" id="ARBA00001561"/>
    </source>
</evidence>
<dbReference type="PANTHER" id="PTHR30404:SF0">
    <property type="entry name" value="N-ACETYLMURAMOYL-L-ALANINE AMIDASE AMIC"/>
    <property type="match status" value="1"/>
</dbReference>
<evidence type="ECO:0000256" key="4">
    <source>
        <dbReference type="SAM" id="MobiDB-lite"/>
    </source>
</evidence>
<evidence type="ECO:0000313" key="7">
    <source>
        <dbReference type="EMBL" id="KHE42628.1"/>
    </source>
</evidence>
<feature type="chain" id="PRO_5045988906" description="N-acetylmuramoyl-L-alanine amidase" evidence="5">
    <location>
        <begin position="28"/>
        <end position="399"/>
    </location>
</feature>
<proteinExistence type="predicted"/>
<organism evidence="7 8">
    <name type="scientific">Alistipes inops</name>
    <dbReference type="NCBI Taxonomy" id="1501391"/>
    <lineage>
        <taxon>Bacteria</taxon>
        <taxon>Pseudomonadati</taxon>
        <taxon>Bacteroidota</taxon>
        <taxon>Bacteroidia</taxon>
        <taxon>Bacteroidales</taxon>
        <taxon>Rikenellaceae</taxon>
        <taxon>Alistipes</taxon>
    </lineage>
</organism>
<accession>A0ABR4YLB8</accession>
<keyword evidence="3" id="KW-0378">Hydrolase</keyword>
<name>A0ABR4YLB8_9BACT</name>
<keyword evidence="5" id="KW-0732">Signal</keyword>
<sequence length="399" mass="45164">MKVTPRNFLLITAASLFMLCTCWESGAQNAQPAERGKVCKVVLDPGHGGKDPGCVYRNYYEKDVTLGIAKKLGELIRKNYPDVEVIYTRSTDKYVELAERGKIANRANADLFISIHINAATNQNARGTSTHVMGMDKDGKNLEVAMRENDIIIYEDDYTTKYEGYNPGDPASYIMFSLMQYAYKDQSMMFAEIIQKHFKADLPMPDRGTTQEPFLVLWRTSMPSVLTEVGFLSNQTDRSYVTSGKGQSEAARALFNAFSEYKSKVEGRANVVMLREAETEPVRKGSGRTPAPELQEKEEPDTRLVGQEPYDGVLYYVQIGFLGSRKPLNDRVFKSYRNRVTEKREPGRGYRYLVGGVRDYDAIVKIQSEARKEFPDAFVVAYEGDKRIDVKTARRKTGQ</sequence>
<feature type="domain" description="MurNAc-LAA" evidence="6">
    <location>
        <begin position="101"/>
        <end position="259"/>
    </location>
</feature>
<evidence type="ECO:0000256" key="2">
    <source>
        <dbReference type="ARBA" id="ARBA00011901"/>
    </source>
</evidence>
<dbReference type="SMART" id="SM00646">
    <property type="entry name" value="Ami_3"/>
    <property type="match status" value="1"/>
</dbReference>
<feature type="signal peptide" evidence="5">
    <location>
        <begin position="1"/>
        <end position="27"/>
    </location>
</feature>
<dbReference type="EMBL" id="JRGF01000003">
    <property type="protein sequence ID" value="KHE42628.1"/>
    <property type="molecule type" value="Genomic_DNA"/>
</dbReference>
<dbReference type="Gene3D" id="3.40.630.40">
    <property type="entry name" value="Zn-dependent exopeptidases"/>
    <property type="match status" value="1"/>
</dbReference>
<reference evidence="7 8" key="1">
    <citation type="submission" date="2014-09" db="EMBL/GenBank/DDBJ databases">
        <title>Alistipes sp. 627, sp. nov., a novel member of the family Rikenellaceae isolated from human faeces.</title>
        <authorList>
            <person name="Shkoporov A.N."/>
            <person name="Chaplin A.V."/>
            <person name="Motuzova O.V."/>
            <person name="Kafarskaia L.I."/>
            <person name="Khokhlova E.V."/>
            <person name="Efimov B.A."/>
        </authorList>
    </citation>
    <scope>NUCLEOTIDE SEQUENCE [LARGE SCALE GENOMIC DNA]</scope>
    <source>
        <strain evidence="7 8">627</strain>
    </source>
</reference>
<dbReference type="PANTHER" id="PTHR30404">
    <property type="entry name" value="N-ACETYLMURAMOYL-L-ALANINE AMIDASE"/>
    <property type="match status" value="1"/>
</dbReference>
<gene>
    <name evidence="7" type="ORF">LG35_03295</name>
</gene>
<dbReference type="InterPro" id="IPR050695">
    <property type="entry name" value="N-acetylmuramoyl_amidase_3"/>
</dbReference>
<dbReference type="SUPFAM" id="SSF53187">
    <property type="entry name" value="Zn-dependent exopeptidases"/>
    <property type="match status" value="1"/>
</dbReference>
<dbReference type="Proteomes" id="UP000030889">
    <property type="component" value="Unassembled WGS sequence"/>
</dbReference>
<keyword evidence="8" id="KW-1185">Reference proteome</keyword>
<dbReference type="EC" id="3.5.1.28" evidence="2"/>
<dbReference type="CDD" id="cd02696">
    <property type="entry name" value="MurNAc-LAA"/>
    <property type="match status" value="1"/>
</dbReference>
<evidence type="ECO:0000256" key="5">
    <source>
        <dbReference type="SAM" id="SignalP"/>
    </source>
</evidence>